<feature type="compositionally biased region" description="Polar residues" evidence="6">
    <location>
        <begin position="425"/>
        <end position="435"/>
    </location>
</feature>
<feature type="transmembrane region" description="Helical" evidence="7">
    <location>
        <begin position="89"/>
        <end position="106"/>
    </location>
</feature>
<evidence type="ECO:0000256" key="6">
    <source>
        <dbReference type="SAM" id="MobiDB-lite"/>
    </source>
</evidence>
<reference evidence="8 9" key="1">
    <citation type="submission" date="2019-07" db="EMBL/GenBank/DDBJ databases">
        <title>De Novo Assembly of kiwifruit Actinidia rufa.</title>
        <authorList>
            <person name="Sugita-Konishi S."/>
            <person name="Sato K."/>
            <person name="Mori E."/>
            <person name="Abe Y."/>
            <person name="Kisaki G."/>
            <person name="Hamano K."/>
            <person name="Suezawa K."/>
            <person name="Otani M."/>
            <person name="Fukuda T."/>
            <person name="Manabe T."/>
            <person name="Gomi K."/>
            <person name="Tabuchi M."/>
            <person name="Akimitsu K."/>
            <person name="Kataoka I."/>
        </authorList>
    </citation>
    <scope>NUCLEOTIDE SEQUENCE [LARGE SCALE GENOMIC DNA]</scope>
    <source>
        <strain evidence="9">cv. Fuchu</strain>
    </source>
</reference>
<feature type="region of interest" description="Disordered" evidence="6">
    <location>
        <begin position="406"/>
        <end position="435"/>
    </location>
</feature>
<dbReference type="InterPro" id="IPR051617">
    <property type="entry name" value="UNC-93-like_regulator"/>
</dbReference>
<dbReference type="Gene3D" id="1.20.1250.20">
    <property type="entry name" value="MFS general substrate transporter like domains"/>
    <property type="match status" value="1"/>
</dbReference>
<keyword evidence="2 7" id="KW-0812">Transmembrane</keyword>
<dbReference type="EMBL" id="BJWL01000025">
    <property type="protein sequence ID" value="GFZ16005.1"/>
    <property type="molecule type" value="Genomic_DNA"/>
</dbReference>
<feature type="transmembrane region" description="Helical" evidence="7">
    <location>
        <begin position="24"/>
        <end position="44"/>
    </location>
</feature>
<evidence type="ECO:0000256" key="2">
    <source>
        <dbReference type="ARBA" id="ARBA00022692"/>
    </source>
</evidence>
<proteinExistence type="inferred from homology"/>
<evidence type="ECO:0000313" key="9">
    <source>
        <dbReference type="Proteomes" id="UP000585474"/>
    </source>
</evidence>
<comment type="subcellular location">
    <subcellularLocation>
        <location evidence="1">Membrane</location>
        <topology evidence="1">Multi-pass membrane protein</topology>
    </subcellularLocation>
</comment>
<keyword evidence="9" id="KW-1185">Reference proteome</keyword>
<dbReference type="Proteomes" id="UP000585474">
    <property type="component" value="Unassembled WGS sequence"/>
</dbReference>
<dbReference type="Pfam" id="PF05978">
    <property type="entry name" value="UNC-93"/>
    <property type="match status" value="1"/>
</dbReference>
<feature type="transmembrane region" description="Helical" evidence="7">
    <location>
        <begin position="113"/>
        <end position="132"/>
    </location>
</feature>
<evidence type="ECO:0000313" key="8">
    <source>
        <dbReference type="EMBL" id="GFZ16005.1"/>
    </source>
</evidence>
<feature type="transmembrane region" description="Helical" evidence="7">
    <location>
        <begin position="309"/>
        <end position="337"/>
    </location>
</feature>
<keyword evidence="3 7" id="KW-1133">Transmembrane helix</keyword>
<feature type="transmembrane region" description="Helical" evidence="7">
    <location>
        <begin position="64"/>
        <end position="83"/>
    </location>
</feature>
<feature type="transmembrane region" description="Helical" evidence="7">
    <location>
        <begin position="237"/>
        <end position="255"/>
    </location>
</feature>
<feature type="transmembrane region" description="Helical" evidence="7">
    <location>
        <begin position="267"/>
        <end position="289"/>
    </location>
</feature>
<feature type="transmembrane region" description="Helical" evidence="7">
    <location>
        <begin position="185"/>
        <end position="205"/>
    </location>
</feature>
<sequence>MGLQGDEETGTKVKSSLFRYNSPLVQVSLIGLVCFCCPGMFNALSGMGGGGQVDPTAANNANTALYTTFAIFGILGGGIYNILGPRATLFAGCSTYILYAGSFLYYNHIPKQGFVVAAGGLLGVGAGLLWAGQGAIMTSYPPANRKGTYISLFWSIFNMGGVIGGLIPFALNYHRGDVAASVNDGTYIGFMIFMTIGTILALGILHPSRVIRNDGSKCTNIKYSSVSVEFVEIAKLFLNWKMLLMFPAAWARYIMDFSFKSRRVRGLVGIGVVALLGTGIWVGGLVNQLGYSRHDKPTRLDFKDSGSDFAGPFVLYFSYGLLDAMFQSMVYWVIGALADDSETLSRYTGFYKGVQSAGAAVAWQIDSHNVSFLSQLIANWGMTTLSYPLLAVLVLLAVKEDNTIEEGTSKDGDFPPASNKAVSIDDTNGGLSKST</sequence>
<feature type="transmembrane region" description="Helical" evidence="7">
    <location>
        <begin position="377"/>
        <end position="398"/>
    </location>
</feature>
<dbReference type="PANTHER" id="PTHR23294:SF59">
    <property type="entry name" value="UNC93-LIKE PROTEIN C922.05C"/>
    <property type="match status" value="1"/>
</dbReference>
<name>A0A7J0GYU7_9ERIC</name>
<accession>A0A7J0GYU7</accession>
<protein>
    <submittedName>
        <fullName evidence="8">Major facilitator superfamily protein</fullName>
    </submittedName>
</protein>
<dbReference type="SUPFAM" id="SSF103473">
    <property type="entry name" value="MFS general substrate transporter"/>
    <property type="match status" value="1"/>
</dbReference>
<evidence type="ECO:0000256" key="5">
    <source>
        <dbReference type="ARBA" id="ARBA00044504"/>
    </source>
</evidence>
<keyword evidence="4 7" id="KW-0472">Membrane</keyword>
<feature type="transmembrane region" description="Helical" evidence="7">
    <location>
        <begin position="152"/>
        <end position="173"/>
    </location>
</feature>
<evidence type="ECO:0000256" key="7">
    <source>
        <dbReference type="SAM" id="Phobius"/>
    </source>
</evidence>
<evidence type="ECO:0000256" key="1">
    <source>
        <dbReference type="ARBA" id="ARBA00004141"/>
    </source>
</evidence>
<comment type="similarity">
    <text evidence="5">Belongs to the major facilitator superfamily. Phosphate:H(+) symporter (TC 2.A.1.9) family.</text>
</comment>
<dbReference type="OrthoDB" id="196103at2759"/>
<dbReference type="AlphaFoldDB" id="A0A7J0GYU7"/>
<dbReference type="InterPro" id="IPR010291">
    <property type="entry name" value="Ion_channel_UNC-93"/>
</dbReference>
<dbReference type="GO" id="GO:0016020">
    <property type="term" value="C:membrane"/>
    <property type="evidence" value="ECO:0007669"/>
    <property type="project" value="UniProtKB-SubCell"/>
</dbReference>
<evidence type="ECO:0000256" key="3">
    <source>
        <dbReference type="ARBA" id="ARBA00022989"/>
    </source>
</evidence>
<comment type="caution">
    <text evidence="8">The sequence shown here is derived from an EMBL/GenBank/DDBJ whole genome shotgun (WGS) entry which is preliminary data.</text>
</comment>
<dbReference type="PANTHER" id="PTHR23294">
    <property type="entry name" value="ET TRANSLATION PRODUCT-RELATED"/>
    <property type="match status" value="1"/>
</dbReference>
<gene>
    <name evidence="8" type="ORF">Acr_25g0004140</name>
</gene>
<dbReference type="InterPro" id="IPR036259">
    <property type="entry name" value="MFS_trans_sf"/>
</dbReference>
<organism evidence="8 9">
    <name type="scientific">Actinidia rufa</name>
    <dbReference type="NCBI Taxonomy" id="165716"/>
    <lineage>
        <taxon>Eukaryota</taxon>
        <taxon>Viridiplantae</taxon>
        <taxon>Streptophyta</taxon>
        <taxon>Embryophyta</taxon>
        <taxon>Tracheophyta</taxon>
        <taxon>Spermatophyta</taxon>
        <taxon>Magnoliopsida</taxon>
        <taxon>eudicotyledons</taxon>
        <taxon>Gunneridae</taxon>
        <taxon>Pentapetalae</taxon>
        <taxon>asterids</taxon>
        <taxon>Ericales</taxon>
        <taxon>Actinidiaceae</taxon>
        <taxon>Actinidia</taxon>
    </lineage>
</organism>
<evidence type="ECO:0000256" key="4">
    <source>
        <dbReference type="ARBA" id="ARBA00023136"/>
    </source>
</evidence>